<dbReference type="InterPro" id="IPR051783">
    <property type="entry name" value="NAD(P)-dependent_oxidoreduct"/>
</dbReference>
<dbReference type="Gene3D" id="3.40.50.720">
    <property type="entry name" value="NAD(P)-binding Rossmann-like Domain"/>
    <property type="match status" value="1"/>
</dbReference>
<proteinExistence type="predicted"/>
<keyword evidence="2" id="KW-1185">Reference proteome</keyword>
<dbReference type="EMBL" id="OZ037946">
    <property type="protein sequence ID" value="CAL1703452.1"/>
    <property type="molecule type" value="Genomic_DNA"/>
</dbReference>
<name>A0ABP1DA80_9APHY</name>
<dbReference type="PANTHER" id="PTHR48079">
    <property type="entry name" value="PROTEIN YEEZ"/>
    <property type="match status" value="1"/>
</dbReference>
<dbReference type="Proteomes" id="UP001497453">
    <property type="component" value="Chromosome 3"/>
</dbReference>
<evidence type="ECO:0000313" key="1">
    <source>
        <dbReference type="EMBL" id="CAL1703452.1"/>
    </source>
</evidence>
<dbReference type="PANTHER" id="PTHR48079:SF6">
    <property type="entry name" value="NAD(P)-BINDING DOMAIN-CONTAINING PROTEIN-RELATED"/>
    <property type="match status" value="1"/>
</dbReference>
<dbReference type="SUPFAM" id="SSF51735">
    <property type="entry name" value="NAD(P)-binding Rossmann-fold domains"/>
    <property type="match status" value="1"/>
</dbReference>
<dbReference type="InterPro" id="IPR036291">
    <property type="entry name" value="NAD(P)-bd_dom_sf"/>
</dbReference>
<evidence type="ECO:0008006" key="3">
    <source>
        <dbReference type="Google" id="ProtNLM"/>
    </source>
</evidence>
<reference evidence="2" key="1">
    <citation type="submission" date="2024-04" db="EMBL/GenBank/DDBJ databases">
        <authorList>
            <person name="Shaw F."/>
            <person name="Minotto A."/>
        </authorList>
    </citation>
    <scope>NUCLEOTIDE SEQUENCE [LARGE SCALE GENOMIC DNA]</scope>
</reference>
<accession>A0ABP1DA80</accession>
<evidence type="ECO:0000313" key="2">
    <source>
        <dbReference type="Proteomes" id="UP001497453"/>
    </source>
</evidence>
<sequence>MESPTIVLRGATGYIGGQFLISLGRELLLLPVTALLQGSLDDAGLIQELAENADIVVNAASSDHPSASRAILEGLSKRSTYRPSDPPLYLHTSRMGILSDEARGEFVVDWISLPPDNAHLNVDIPIVDAGTRKIYGLSEGVQRVPLGVRMHLGFTLAAGYAGTWGPGHNAMNNIHIKDVASAMIVMLNAALEHKADEGAEGPYFIANDASNVTWKEWQGAAGDYLLSKGINKEPGTRPFTDEFLKSLFGTDRVFYILLIFLQILGRYRIWVGGRLETNNLADRSVLEDSVGNQWRHFSTLA</sequence>
<organism evidence="1 2">
    <name type="scientific">Somion occarium</name>
    <dbReference type="NCBI Taxonomy" id="3059160"/>
    <lineage>
        <taxon>Eukaryota</taxon>
        <taxon>Fungi</taxon>
        <taxon>Dikarya</taxon>
        <taxon>Basidiomycota</taxon>
        <taxon>Agaricomycotina</taxon>
        <taxon>Agaricomycetes</taxon>
        <taxon>Polyporales</taxon>
        <taxon>Cerrenaceae</taxon>
        <taxon>Somion</taxon>
    </lineage>
</organism>
<protein>
    <recommendedName>
        <fullName evidence="3">Thioester reductase (TE) domain-containing protein</fullName>
    </recommendedName>
</protein>
<gene>
    <name evidence="1" type="ORF">GFSPODELE1_LOCUS4584</name>
</gene>